<dbReference type="GO" id="GO:0005737">
    <property type="term" value="C:cytoplasm"/>
    <property type="evidence" value="ECO:0007669"/>
    <property type="project" value="UniProtKB-ARBA"/>
</dbReference>
<dbReference type="InterPro" id="IPR007770">
    <property type="entry name" value="DMP"/>
</dbReference>
<evidence type="ECO:0000313" key="9">
    <source>
        <dbReference type="Proteomes" id="UP001419268"/>
    </source>
</evidence>
<feature type="transmembrane region" description="Helical" evidence="7">
    <location>
        <begin position="203"/>
        <end position="222"/>
    </location>
</feature>
<accession>A0AAP0JU46</accession>
<dbReference type="PANTHER" id="PTHR31621">
    <property type="entry name" value="PROTEIN DMP3"/>
    <property type="match status" value="1"/>
</dbReference>
<keyword evidence="5 7" id="KW-0472">Membrane</keyword>
<comment type="subcellular location">
    <subcellularLocation>
        <location evidence="1">Membrane</location>
        <topology evidence="1">Multi-pass membrane protein</topology>
    </subcellularLocation>
</comment>
<organism evidence="8 9">
    <name type="scientific">Stephania cephalantha</name>
    <dbReference type="NCBI Taxonomy" id="152367"/>
    <lineage>
        <taxon>Eukaryota</taxon>
        <taxon>Viridiplantae</taxon>
        <taxon>Streptophyta</taxon>
        <taxon>Embryophyta</taxon>
        <taxon>Tracheophyta</taxon>
        <taxon>Spermatophyta</taxon>
        <taxon>Magnoliopsida</taxon>
        <taxon>Ranunculales</taxon>
        <taxon>Menispermaceae</taxon>
        <taxon>Menispermoideae</taxon>
        <taxon>Cissampelideae</taxon>
        <taxon>Stephania</taxon>
    </lineage>
</organism>
<dbReference type="GO" id="GO:0010256">
    <property type="term" value="P:endomembrane system organization"/>
    <property type="evidence" value="ECO:0007669"/>
    <property type="project" value="TreeGrafter"/>
</dbReference>
<keyword evidence="9" id="KW-1185">Reference proteome</keyword>
<name>A0AAP0JU46_9MAGN</name>
<keyword evidence="3 7" id="KW-0812">Transmembrane</keyword>
<dbReference type="Proteomes" id="UP001419268">
    <property type="component" value="Unassembled WGS sequence"/>
</dbReference>
<evidence type="ECO:0000256" key="2">
    <source>
        <dbReference type="ARBA" id="ARBA00008707"/>
    </source>
</evidence>
<gene>
    <name evidence="8" type="ORF">Scep_009199</name>
</gene>
<dbReference type="AlphaFoldDB" id="A0AAP0JU46"/>
<evidence type="ECO:0000256" key="4">
    <source>
        <dbReference type="ARBA" id="ARBA00022989"/>
    </source>
</evidence>
<keyword evidence="4 7" id="KW-1133">Transmembrane helix</keyword>
<proteinExistence type="inferred from homology"/>
<comment type="caution">
    <text evidence="8">The sequence shown here is derived from an EMBL/GenBank/DDBJ whole genome shotgun (WGS) entry which is preliminary data.</text>
</comment>
<evidence type="ECO:0000256" key="7">
    <source>
        <dbReference type="SAM" id="Phobius"/>
    </source>
</evidence>
<evidence type="ECO:0000313" key="8">
    <source>
        <dbReference type="EMBL" id="KAK9139518.1"/>
    </source>
</evidence>
<evidence type="ECO:0000256" key="1">
    <source>
        <dbReference type="ARBA" id="ARBA00004141"/>
    </source>
</evidence>
<dbReference type="Pfam" id="PF05078">
    <property type="entry name" value="DUF679"/>
    <property type="match status" value="1"/>
</dbReference>
<evidence type="ECO:0000256" key="5">
    <source>
        <dbReference type="ARBA" id="ARBA00023136"/>
    </source>
</evidence>
<evidence type="ECO:0000256" key="3">
    <source>
        <dbReference type="ARBA" id="ARBA00022692"/>
    </source>
</evidence>
<protein>
    <submittedName>
        <fullName evidence="8">Uncharacterized protein</fullName>
    </submittedName>
</protein>
<dbReference type="PANTHER" id="PTHR31621:SF5">
    <property type="entry name" value="PROTEIN DMP10"/>
    <property type="match status" value="1"/>
</dbReference>
<dbReference type="EMBL" id="JBBNAG010000004">
    <property type="protein sequence ID" value="KAK9139518.1"/>
    <property type="molecule type" value="Genomic_DNA"/>
</dbReference>
<comment type="similarity">
    <text evidence="2">Belongs to the plant DMP1 protein family.</text>
</comment>
<feature type="region of interest" description="Disordered" evidence="6">
    <location>
        <begin position="1"/>
        <end position="21"/>
    </location>
</feature>
<dbReference type="GO" id="GO:0016020">
    <property type="term" value="C:membrane"/>
    <property type="evidence" value="ECO:0007669"/>
    <property type="project" value="UniProtKB-SubCell"/>
</dbReference>
<feature type="transmembrane region" description="Helical" evidence="7">
    <location>
        <begin position="90"/>
        <end position="108"/>
    </location>
</feature>
<sequence>MAESTSITLATRHDHLQQPPQQQLEPIIHDEHYSSRQRTPAGSTYIVIDKTLAGTANLVKLLPCGTVIAFQALSPSFSNCGLCQTPANKYLTIALILLCALSCCFFSFTDSFIDMDGKLYYGIATFKGFYIFNSGARPKDESSIPISTAGMRSRKEEMNKYKITFVDFIHALFSCLVFMALALGDPYVHRCFFDRGDENTKEWLANLPLGVGFLTSLVFIIFPTSRKGIGYSDHRT</sequence>
<reference evidence="8 9" key="1">
    <citation type="submission" date="2024-01" db="EMBL/GenBank/DDBJ databases">
        <title>Genome assemblies of Stephania.</title>
        <authorList>
            <person name="Yang L."/>
        </authorList>
    </citation>
    <scope>NUCLEOTIDE SEQUENCE [LARGE SCALE GENOMIC DNA]</scope>
    <source>
        <strain evidence="8">JXDWG</strain>
        <tissue evidence="8">Leaf</tissue>
    </source>
</reference>
<evidence type="ECO:0000256" key="6">
    <source>
        <dbReference type="SAM" id="MobiDB-lite"/>
    </source>
</evidence>
<feature type="transmembrane region" description="Helical" evidence="7">
    <location>
        <begin position="161"/>
        <end position="183"/>
    </location>
</feature>